<keyword evidence="2" id="KW-0819">tRNA processing</keyword>
<dbReference type="InterPro" id="IPR020103">
    <property type="entry name" value="PsdUridine_synth_cat_dom_sf"/>
</dbReference>
<dbReference type="AlphaFoldDB" id="A0A8K0L4L8"/>
<organism evidence="6 7">
    <name type="scientific">Elsinoe batatas</name>
    <dbReference type="NCBI Taxonomy" id="2601811"/>
    <lineage>
        <taxon>Eukaryota</taxon>
        <taxon>Fungi</taxon>
        <taxon>Dikarya</taxon>
        <taxon>Ascomycota</taxon>
        <taxon>Pezizomycotina</taxon>
        <taxon>Dothideomycetes</taxon>
        <taxon>Dothideomycetidae</taxon>
        <taxon>Myriangiales</taxon>
        <taxon>Elsinoaceae</taxon>
        <taxon>Elsinoe</taxon>
    </lineage>
</organism>
<dbReference type="GO" id="GO:1990481">
    <property type="term" value="P:mRNA pseudouridine synthesis"/>
    <property type="evidence" value="ECO:0007669"/>
    <property type="project" value="TreeGrafter"/>
</dbReference>
<dbReference type="PANTHER" id="PTHR11142">
    <property type="entry name" value="PSEUDOURIDYLATE SYNTHASE"/>
    <property type="match status" value="1"/>
</dbReference>
<gene>
    <name evidence="6" type="ORF">KVT40_002752</name>
</gene>
<dbReference type="GO" id="GO:0005634">
    <property type="term" value="C:nucleus"/>
    <property type="evidence" value="ECO:0007669"/>
    <property type="project" value="TreeGrafter"/>
</dbReference>
<evidence type="ECO:0000313" key="7">
    <source>
        <dbReference type="Proteomes" id="UP000809789"/>
    </source>
</evidence>
<protein>
    <recommendedName>
        <fullName evidence="5">Pseudouridine synthase I TruA alpha/beta domain-containing protein</fullName>
    </recommendedName>
</protein>
<dbReference type="InterPro" id="IPR020097">
    <property type="entry name" value="PsdUridine_synth_TruA_a/b_dom"/>
</dbReference>
<dbReference type="HAMAP" id="MF_00171">
    <property type="entry name" value="TruA"/>
    <property type="match status" value="1"/>
</dbReference>
<evidence type="ECO:0000256" key="3">
    <source>
        <dbReference type="ARBA" id="ARBA00023235"/>
    </source>
</evidence>
<evidence type="ECO:0000256" key="2">
    <source>
        <dbReference type="ARBA" id="ARBA00022694"/>
    </source>
</evidence>
<dbReference type="GO" id="GO:0005737">
    <property type="term" value="C:cytoplasm"/>
    <property type="evidence" value="ECO:0007669"/>
    <property type="project" value="TreeGrafter"/>
</dbReference>
<feature type="region of interest" description="Disordered" evidence="4">
    <location>
        <begin position="529"/>
        <end position="555"/>
    </location>
</feature>
<dbReference type="SUPFAM" id="SSF55120">
    <property type="entry name" value="Pseudouridine synthase"/>
    <property type="match status" value="1"/>
</dbReference>
<dbReference type="GO" id="GO:0003723">
    <property type="term" value="F:RNA binding"/>
    <property type="evidence" value="ECO:0007669"/>
    <property type="project" value="InterPro"/>
</dbReference>
<feature type="region of interest" description="Disordered" evidence="4">
    <location>
        <begin position="193"/>
        <end position="226"/>
    </location>
</feature>
<evidence type="ECO:0000256" key="1">
    <source>
        <dbReference type="ARBA" id="ARBA00009375"/>
    </source>
</evidence>
<dbReference type="EMBL" id="JAESVG020000003">
    <property type="protein sequence ID" value="KAG8628887.1"/>
    <property type="molecule type" value="Genomic_DNA"/>
</dbReference>
<dbReference type="GO" id="GO:0009982">
    <property type="term" value="F:pseudouridine synthase activity"/>
    <property type="evidence" value="ECO:0007669"/>
    <property type="project" value="InterPro"/>
</dbReference>
<dbReference type="InterPro" id="IPR041707">
    <property type="entry name" value="Pus3-like"/>
</dbReference>
<accession>A0A8K0L4L8</accession>
<proteinExistence type="inferred from homology"/>
<feature type="domain" description="Pseudouridine synthase I TruA alpha/beta" evidence="5">
    <location>
        <begin position="310"/>
        <end position="452"/>
    </location>
</feature>
<dbReference type="CDD" id="cd02569">
    <property type="entry name" value="PseudoU_synth_ScPus3"/>
    <property type="match status" value="1"/>
</dbReference>
<dbReference type="Proteomes" id="UP000809789">
    <property type="component" value="Unassembled WGS sequence"/>
</dbReference>
<evidence type="ECO:0000259" key="5">
    <source>
        <dbReference type="Pfam" id="PF01416"/>
    </source>
</evidence>
<evidence type="ECO:0000256" key="4">
    <source>
        <dbReference type="SAM" id="MobiDB-lite"/>
    </source>
</evidence>
<dbReference type="Gene3D" id="3.30.70.580">
    <property type="entry name" value="Pseudouridine synthase I, catalytic domain, N-terminal subdomain"/>
    <property type="match status" value="1"/>
</dbReference>
<dbReference type="PANTHER" id="PTHR11142:SF5">
    <property type="entry name" value="TRNA PSEUDOURIDINE(38_39) SYNTHASE"/>
    <property type="match status" value="1"/>
</dbReference>
<dbReference type="InterPro" id="IPR001406">
    <property type="entry name" value="PsdUridine_synth_TruA"/>
</dbReference>
<reference evidence="6" key="1">
    <citation type="submission" date="2021-07" db="EMBL/GenBank/DDBJ databases">
        <title>Elsinoe batatas strain:CRI-CJ2 Genome sequencing and assembly.</title>
        <authorList>
            <person name="Huang L."/>
        </authorList>
    </citation>
    <scope>NUCLEOTIDE SEQUENCE</scope>
    <source>
        <strain evidence="6">CRI-CJ2</strain>
    </source>
</reference>
<dbReference type="InterPro" id="IPR020094">
    <property type="entry name" value="TruA/RsuA/RluB/E/F_N"/>
</dbReference>
<dbReference type="OrthoDB" id="25767at2759"/>
<dbReference type="Pfam" id="PF01416">
    <property type="entry name" value="PseudoU_synth_1"/>
    <property type="match status" value="1"/>
</dbReference>
<name>A0A8K0L4L8_9PEZI</name>
<keyword evidence="7" id="KW-1185">Reference proteome</keyword>
<feature type="compositionally biased region" description="Basic and acidic residues" evidence="4">
    <location>
        <begin position="212"/>
        <end position="226"/>
    </location>
</feature>
<comment type="caution">
    <text evidence="6">The sequence shown here is derived from an EMBL/GenBank/DDBJ whole genome shotgun (WGS) entry which is preliminary data.</text>
</comment>
<evidence type="ECO:0000313" key="6">
    <source>
        <dbReference type="EMBL" id="KAG8628887.1"/>
    </source>
</evidence>
<sequence length="592" mass="66337">MLTSVSSTGRRYVETLKRLRFADFHSATAYASPRAASSKIMADALDYRQWPADKLVKRVEELESRLQALTAEAKSQVSPGFARRQAKRAKKDGVKTFDASRYSTRYIALKFAYLGQRYNGLEHHANNPTPLPTIEEELWKALMKTRLIFPTGAGEVNWEGCEYSKCGRTDRGVSAFGQVVALKVRSARPVPGLKKNKKVESADMEGAGDASRPADDQVEEEQKPFDPIRDEVPYIQTLNRVLPDDIRVLAWCPDPPPDFSARFSCEERQYRYFFTNPGYAPVPGARGMNKTMMGRPLREGWLDIDAMRDAAKRLEGLHDFRNFCKIDPGKQITNFERRIFHASIEELDPTKGPVGYVGFPDFAVDGKDTRADGGANSMVPAGPPKLYTFNVNGSAFLWHQVRNMVAVLFLVGQGLEAPSVVSDLLDVRKTPTRPKYEMASDAPLVLWDCKFPEKDSPSGKESLNWVYVGDEGGRDLSKQADIDGGDGKFGRNGIMDSLWTTWRSRKIDEVLAGSLADLVATQGRQTSIPERVGGESRRSQRVFDGGNDPRPNGTYVPIMRKERTEHFMDLNARYRQKKGLDEKAAQAMDIDE</sequence>
<keyword evidence="3" id="KW-0413">Isomerase</keyword>
<dbReference type="Gene3D" id="3.30.70.660">
    <property type="entry name" value="Pseudouridine synthase I, catalytic domain, C-terminal subdomain"/>
    <property type="match status" value="1"/>
</dbReference>
<dbReference type="InterPro" id="IPR020095">
    <property type="entry name" value="PsdUridine_synth_TruA_C"/>
</dbReference>
<comment type="similarity">
    <text evidence="1">Belongs to the tRNA pseudouridine synthase TruA family.</text>
</comment>
<dbReference type="GO" id="GO:0031119">
    <property type="term" value="P:tRNA pseudouridine synthesis"/>
    <property type="evidence" value="ECO:0007669"/>
    <property type="project" value="TreeGrafter"/>
</dbReference>